<protein>
    <recommendedName>
        <fullName evidence="3">STAS domain-containing protein</fullName>
    </recommendedName>
</protein>
<evidence type="ECO:0000313" key="2">
    <source>
        <dbReference type="Proteomes" id="UP000198131"/>
    </source>
</evidence>
<evidence type="ECO:0000313" key="1">
    <source>
        <dbReference type="EMBL" id="SNC60810.1"/>
    </source>
</evidence>
<reference evidence="2" key="1">
    <citation type="submission" date="2017-06" db="EMBL/GenBank/DDBJ databases">
        <authorList>
            <person name="Varghese N."/>
            <person name="Submissions S."/>
        </authorList>
    </citation>
    <scope>NUCLEOTIDE SEQUENCE [LARGE SCALE GENOMIC DNA]</scope>
    <source>
        <strain evidence="2">DSM 11116</strain>
    </source>
</reference>
<dbReference type="SUPFAM" id="SSF52091">
    <property type="entry name" value="SpoIIaa-like"/>
    <property type="match status" value="1"/>
</dbReference>
<evidence type="ECO:0008006" key="3">
    <source>
        <dbReference type="Google" id="ProtNLM"/>
    </source>
</evidence>
<organism evidence="1 2">
    <name type="scientific">Hymenobacter gelipurpurascens</name>
    <dbReference type="NCBI Taxonomy" id="89968"/>
    <lineage>
        <taxon>Bacteria</taxon>
        <taxon>Pseudomonadati</taxon>
        <taxon>Bacteroidota</taxon>
        <taxon>Cytophagia</taxon>
        <taxon>Cytophagales</taxon>
        <taxon>Hymenobacteraceae</taxon>
        <taxon>Hymenobacter</taxon>
    </lineage>
</organism>
<sequence length="113" mass="12720">MNIYQEFHPEQTFIRLCGACENGNDVTLLEQALSTCLVRGIKRIWLVCDQLTQLNFRAQHCLLLHSDRMEAAGLQLFMAGVPVELRDALDLTGISRLLPLLPADADYPSPFFS</sequence>
<dbReference type="InterPro" id="IPR036513">
    <property type="entry name" value="STAS_dom_sf"/>
</dbReference>
<name>A0A212T4M7_9BACT</name>
<gene>
    <name evidence="1" type="ORF">SAMN06265337_0337</name>
</gene>
<dbReference type="Proteomes" id="UP000198131">
    <property type="component" value="Unassembled WGS sequence"/>
</dbReference>
<dbReference type="Gene3D" id="3.30.750.24">
    <property type="entry name" value="STAS domain"/>
    <property type="match status" value="1"/>
</dbReference>
<dbReference type="EMBL" id="FYEW01000001">
    <property type="protein sequence ID" value="SNC60810.1"/>
    <property type="molecule type" value="Genomic_DNA"/>
</dbReference>
<dbReference type="OrthoDB" id="884106at2"/>
<dbReference type="RefSeq" id="WP_088841689.1">
    <property type="nucleotide sequence ID" value="NZ_FYEW01000001.1"/>
</dbReference>
<keyword evidence="2" id="KW-1185">Reference proteome</keyword>
<accession>A0A212T4M7</accession>
<dbReference type="AlphaFoldDB" id="A0A212T4M7"/>
<proteinExistence type="predicted"/>